<organism evidence="7 8">
    <name type="scientific">Gluconobacter cerinus</name>
    <dbReference type="NCBI Taxonomy" id="38307"/>
    <lineage>
        <taxon>Bacteria</taxon>
        <taxon>Pseudomonadati</taxon>
        <taxon>Pseudomonadota</taxon>
        <taxon>Alphaproteobacteria</taxon>
        <taxon>Acetobacterales</taxon>
        <taxon>Acetobacteraceae</taxon>
        <taxon>Gluconobacter</taxon>
    </lineage>
</organism>
<dbReference type="SUPFAM" id="SSF52540">
    <property type="entry name" value="P-loop containing nucleoside triphosphate hydrolases"/>
    <property type="match status" value="1"/>
</dbReference>
<evidence type="ECO:0000313" key="7">
    <source>
        <dbReference type="EMBL" id="OAJ67640.1"/>
    </source>
</evidence>
<dbReference type="PATRIC" id="fig|38307.3.peg.1733"/>
<dbReference type="Proteomes" id="UP000077786">
    <property type="component" value="Unassembled WGS sequence"/>
</dbReference>
<keyword evidence="2" id="KW-0547">Nucleotide-binding</keyword>
<dbReference type="Gene3D" id="3.40.50.300">
    <property type="entry name" value="P-loop containing nucleotide triphosphate hydrolases"/>
    <property type="match status" value="1"/>
</dbReference>
<sequence>MPEVVLQTHGAGYDRILSLTDLSVREGEHVALIGANGAGKSTLLRLLAGLISPTEGKIVLEGTLLSTLSRPAVAREIAWLSQTDDVTPEFIVEDYIALGRLPFRGTPQAQQDTAALQTAIKYFRVEPFLKRPIGNLSGGERQRVMLARCLAQTPKILLLDEPTNHLDLAARAELLNLLRDLPLTIVAVLHDLSFVPDFAPRTLLMRDGKIILDGASSEVLLSSELGHAFGLNVHPVRLDDNSTTFVFRPRGT</sequence>
<comment type="caution">
    <text evidence="7">The sequence shown here is derived from an EMBL/GenBank/DDBJ whole genome shotgun (WGS) entry which is preliminary data.</text>
</comment>
<keyword evidence="1" id="KW-0813">Transport</keyword>
<evidence type="ECO:0000259" key="6">
    <source>
        <dbReference type="PROSITE" id="PS50893"/>
    </source>
</evidence>
<dbReference type="CDD" id="cd03214">
    <property type="entry name" value="ABC_Iron-Siderophores_B12_Hemin"/>
    <property type="match status" value="1"/>
</dbReference>
<protein>
    <submittedName>
        <fullName evidence="7">ABC transporter</fullName>
    </submittedName>
</protein>
<dbReference type="Pfam" id="PF00005">
    <property type="entry name" value="ABC_tran"/>
    <property type="match status" value="1"/>
</dbReference>
<proteinExistence type="predicted"/>
<dbReference type="PANTHER" id="PTHR42794:SF1">
    <property type="entry name" value="HEMIN IMPORT ATP-BINDING PROTEIN HMUV"/>
    <property type="match status" value="1"/>
</dbReference>
<evidence type="ECO:0000256" key="3">
    <source>
        <dbReference type="ARBA" id="ARBA00022840"/>
    </source>
</evidence>
<dbReference type="AlphaFoldDB" id="A0A1B6VKA3"/>
<name>A0A1B6VKA3_9PROT</name>
<dbReference type="RefSeq" id="WP_064274448.1">
    <property type="nucleotide sequence ID" value="NZ_LUTU01000007.1"/>
</dbReference>
<gene>
    <name evidence="7" type="ORF">A0123_01682</name>
</gene>
<evidence type="ECO:0000256" key="2">
    <source>
        <dbReference type="ARBA" id="ARBA00022741"/>
    </source>
</evidence>
<evidence type="ECO:0000256" key="5">
    <source>
        <dbReference type="ARBA" id="ARBA00037066"/>
    </source>
</evidence>
<dbReference type="EMBL" id="LUTU01000007">
    <property type="protein sequence ID" value="OAJ67640.1"/>
    <property type="molecule type" value="Genomic_DNA"/>
</dbReference>
<dbReference type="InterPro" id="IPR003439">
    <property type="entry name" value="ABC_transporter-like_ATP-bd"/>
</dbReference>
<dbReference type="InterPro" id="IPR003593">
    <property type="entry name" value="AAA+_ATPase"/>
</dbReference>
<comment type="function">
    <text evidence="5">Part of the ABC transporter complex HmuTUV involved in hemin import. Responsible for energy coupling to the transport system.</text>
</comment>
<dbReference type="PROSITE" id="PS00211">
    <property type="entry name" value="ABC_TRANSPORTER_1"/>
    <property type="match status" value="1"/>
</dbReference>
<accession>A0A1B6VKA3</accession>
<feature type="domain" description="ABC transporter" evidence="6">
    <location>
        <begin position="1"/>
        <end position="232"/>
    </location>
</feature>
<keyword evidence="4" id="KW-1278">Translocase</keyword>
<dbReference type="InterPro" id="IPR027417">
    <property type="entry name" value="P-loop_NTPase"/>
</dbReference>
<dbReference type="OrthoDB" id="9806726at2"/>
<keyword evidence="3" id="KW-0067">ATP-binding</keyword>
<dbReference type="InterPro" id="IPR017871">
    <property type="entry name" value="ABC_transporter-like_CS"/>
</dbReference>
<dbReference type="GO" id="GO:0005524">
    <property type="term" value="F:ATP binding"/>
    <property type="evidence" value="ECO:0007669"/>
    <property type="project" value="UniProtKB-KW"/>
</dbReference>
<evidence type="ECO:0000256" key="4">
    <source>
        <dbReference type="ARBA" id="ARBA00022967"/>
    </source>
</evidence>
<dbReference type="PROSITE" id="PS50893">
    <property type="entry name" value="ABC_TRANSPORTER_2"/>
    <property type="match status" value="1"/>
</dbReference>
<evidence type="ECO:0000313" key="8">
    <source>
        <dbReference type="Proteomes" id="UP000077786"/>
    </source>
</evidence>
<dbReference type="SMART" id="SM00382">
    <property type="entry name" value="AAA"/>
    <property type="match status" value="1"/>
</dbReference>
<dbReference type="GO" id="GO:0016887">
    <property type="term" value="F:ATP hydrolysis activity"/>
    <property type="evidence" value="ECO:0007669"/>
    <property type="project" value="InterPro"/>
</dbReference>
<evidence type="ECO:0000256" key="1">
    <source>
        <dbReference type="ARBA" id="ARBA00022448"/>
    </source>
</evidence>
<dbReference type="PANTHER" id="PTHR42794">
    <property type="entry name" value="HEMIN IMPORT ATP-BINDING PROTEIN HMUV"/>
    <property type="match status" value="1"/>
</dbReference>
<reference evidence="7 8" key="1">
    <citation type="submission" date="2016-03" db="EMBL/GenBank/DDBJ databases">
        <title>Draft genome sequence of Gluconobacter cerinus strain CECT 9110.</title>
        <authorList>
            <person name="Sainz F."/>
            <person name="Mas A."/>
            <person name="Torija M.J."/>
        </authorList>
    </citation>
    <scope>NUCLEOTIDE SEQUENCE [LARGE SCALE GENOMIC DNA]</scope>
    <source>
        <strain evidence="7 8">CECT 9110</strain>
    </source>
</reference>